<accession>A0ABT4RBG9</accession>
<reference evidence="4" key="1">
    <citation type="submission" date="2022-10" db="EMBL/GenBank/DDBJ databases">
        <title>The WGS of Solirubrobacter sp. CPCC 204708.</title>
        <authorList>
            <person name="Jiang Z."/>
        </authorList>
    </citation>
    <scope>NUCLEOTIDE SEQUENCE</scope>
    <source>
        <strain evidence="4">CPCC 204708</strain>
    </source>
</reference>
<dbReference type="EMBL" id="JAPCID010000001">
    <property type="protein sequence ID" value="MDA0135889.1"/>
    <property type="molecule type" value="Genomic_DNA"/>
</dbReference>
<proteinExistence type="predicted"/>
<evidence type="ECO:0000313" key="4">
    <source>
        <dbReference type="EMBL" id="MDA0135889.1"/>
    </source>
</evidence>
<sequence>METGVSFAKLDPDTEERFFSLRRELGVTTFGINQIRLRPGQRGRIHRHFHQEEVFLVLSGTLTLGIDGSERELTQGELVRVAPEVRRQLLNRGTEDCLLLALGSANEHVGRDGEAYESWDAETGAPPQQVPLPSDL</sequence>
<feature type="domain" description="Cupin type-2" evidence="3">
    <location>
        <begin position="35"/>
        <end position="101"/>
    </location>
</feature>
<evidence type="ECO:0000259" key="3">
    <source>
        <dbReference type="Pfam" id="PF07883"/>
    </source>
</evidence>
<feature type="region of interest" description="Disordered" evidence="2">
    <location>
        <begin position="109"/>
        <end position="136"/>
    </location>
</feature>
<keyword evidence="5" id="KW-1185">Reference proteome</keyword>
<name>A0ABT4RBG9_9ACTN</name>
<dbReference type="InterPro" id="IPR014710">
    <property type="entry name" value="RmlC-like_jellyroll"/>
</dbReference>
<dbReference type="InterPro" id="IPR011051">
    <property type="entry name" value="RmlC_Cupin_sf"/>
</dbReference>
<dbReference type="SUPFAM" id="SSF51182">
    <property type="entry name" value="RmlC-like cupins"/>
    <property type="match status" value="1"/>
</dbReference>
<dbReference type="InterPro" id="IPR013096">
    <property type="entry name" value="Cupin_2"/>
</dbReference>
<evidence type="ECO:0000313" key="5">
    <source>
        <dbReference type="Proteomes" id="UP001147700"/>
    </source>
</evidence>
<organism evidence="4 5">
    <name type="scientific">Solirubrobacter deserti</name>
    <dbReference type="NCBI Taxonomy" id="2282478"/>
    <lineage>
        <taxon>Bacteria</taxon>
        <taxon>Bacillati</taxon>
        <taxon>Actinomycetota</taxon>
        <taxon>Thermoleophilia</taxon>
        <taxon>Solirubrobacterales</taxon>
        <taxon>Solirubrobacteraceae</taxon>
        <taxon>Solirubrobacter</taxon>
    </lineage>
</organism>
<dbReference type="RefSeq" id="WP_202954820.1">
    <property type="nucleotide sequence ID" value="NZ_JAPCID010000001.1"/>
</dbReference>
<dbReference type="InterPro" id="IPR051610">
    <property type="entry name" value="GPI/OXD"/>
</dbReference>
<dbReference type="Gene3D" id="2.60.120.10">
    <property type="entry name" value="Jelly Rolls"/>
    <property type="match status" value="1"/>
</dbReference>
<evidence type="ECO:0000256" key="2">
    <source>
        <dbReference type="SAM" id="MobiDB-lite"/>
    </source>
</evidence>
<comment type="caution">
    <text evidence="4">The sequence shown here is derived from an EMBL/GenBank/DDBJ whole genome shotgun (WGS) entry which is preliminary data.</text>
</comment>
<dbReference type="Pfam" id="PF07883">
    <property type="entry name" value="Cupin_2"/>
    <property type="match status" value="1"/>
</dbReference>
<keyword evidence="1" id="KW-0479">Metal-binding</keyword>
<dbReference type="Proteomes" id="UP001147700">
    <property type="component" value="Unassembled WGS sequence"/>
</dbReference>
<evidence type="ECO:0000256" key="1">
    <source>
        <dbReference type="ARBA" id="ARBA00022723"/>
    </source>
</evidence>
<dbReference type="PANTHER" id="PTHR35848">
    <property type="entry name" value="OXALATE-BINDING PROTEIN"/>
    <property type="match status" value="1"/>
</dbReference>
<protein>
    <submittedName>
        <fullName evidence="4">Cupin domain-containing protein</fullName>
    </submittedName>
</protein>
<gene>
    <name evidence="4" type="ORF">OJ962_00150</name>
</gene>